<name>A0A2S7SXT4_9BACT</name>
<dbReference type="CDD" id="cd12797">
    <property type="entry name" value="M23_peptidase"/>
    <property type="match status" value="1"/>
</dbReference>
<evidence type="ECO:0000259" key="4">
    <source>
        <dbReference type="Pfam" id="PF01551"/>
    </source>
</evidence>
<dbReference type="Pfam" id="PF01551">
    <property type="entry name" value="Peptidase_M23"/>
    <property type="match status" value="1"/>
</dbReference>
<feature type="domain" description="M23ase beta-sheet core" evidence="4">
    <location>
        <begin position="100"/>
        <end position="186"/>
    </location>
</feature>
<dbReference type="Proteomes" id="UP000239872">
    <property type="component" value="Unassembled WGS sequence"/>
</dbReference>
<dbReference type="SUPFAM" id="SSF51261">
    <property type="entry name" value="Duplicated hybrid motif"/>
    <property type="match status" value="1"/>
</dbReference>
<evidence type="ECO:0000313" key="5">
    <source>
        <dbReference type="EMBL" id="PQJ11740.1"/>
    </source>
</evidence>
<dbReference type="InterPro" id="IPR011055">
    <property type="entry name" value="Dup_hybrid_motif"/>
</dbReference>
<feature type="signal peptide" evidence="3">
    <location>
        <begin position="1"/>
        <end position="20"/>
    </location>
</feature>
<organism evidence="5 6">
    <name type="scientific">Flavipsychrobacter stenotrophus</name>
    <dbReference type="NCBI Taxonomy" id="2077091"/>
    <lineage>
        <taxon>Bacteria</taxon>
        <taxon>Pseudomonadati</taxon>
        <taxon>Bacteroidota</taxon>
        <taxon>Chitinophagia</taxon>
        <taxon>Chitinophagales</taxon>
        <taxon>Chitinophagaceae</taxon>
        <taxon>Flavipsychrobacter</taxon>
    </lineage>
</organism>
<feature type="region of interest" description="Disordered" evidence="2">
    <location>
        <begin position="23"/>
        <end position="54"/>
    </location>
</feature>
<accession>A0A2S7SXT4</accession>
<evidence type="ECO:0000256" key="2">
    <source>
        <dbReference type="SAM" id="MobiDB-lite"/>
    </source>
</evidence>
<dbReference type="InterPro" id="IPR050570">
    <property type="entry name" value="Cell_wall_metabolism_enzyme"/>
</dbReference>
<comment type="caution">
    <text evidence="5">The sequence shown here is derived from an EMBL/GenBank/DDBJ whole genome shotgun (WGS) entry which is preliminary data.</text>
</comment>
<dbReference type="GO" id="GO:0004222">
    <property type="term" value="F:metalloendopeptidase activity"/>
    <property type="evidence" value="ECO:0007669"/>
    <property type="project" value="TreeGrafter"/>
</dbReference>
<feature type="compositionally biased region" description="Basic residues" evidence="2">
    <location>
        <begin position="23"/>
        <end position="47"/>
    </location>
</feature>
<keyword evidence="6" id="KW-1185">Reference proteome</keyword>
<evidence type="ECO:0000256" key="1">
    <source>
        <dbReference type="ARBA" id="ARBA00022729"/>
    </source>
</evidence>
<sequence>MLMRYAVAIILLFICGPSMAKHRHKHHHRSSHHHSVAHRSHHSRHHSAVVQHSKPKVLTEEDILSQQFEAQKGNLRLPVERVVAKEIPVAKYHIQYHPVPGISINCHSGSCVRAVYDGVVSKIFSVDDNENKVVILQHGNYFTVYNGVTQTAVKTGDKITANQEIGTVAANDDGEPSLNFQIWKAGPKKAERTKLDPEVWIIKQY</sequence>
<dbReference type="PANTHER" id="PTHR21666:SF289">
    <property type="entry name" value="L-ALA--D-GLU ENDOPEPTIDASE"/>
    <property type="match status" value="1"/>
</dbReference>
<gene>
    <name evidence="5" type="ORF">CJD36_008060</name>
</gene>
<dbReference type="PANTHER" id="PTHR21666">
    <property type="entry name" value="PEPTIDASE-RELATED"/>
    <property type="match status" value="1"/>
</dbReference>
<keyword evidence="1 3" id="KW-0732">Signal</keyword>
<feature type="chain" id="PRO_5015485498" description="M23ase beta-sheet core domain-containing protein" evidence="3">
    <location>
        <begin position="21"/>
        <end position="205"/>
    </location>
</feature>
<evidence type="ECO:0000256" key="3">
    <source>
        <dbReference type="SAM" id="SignalP"/>
    </source>
</evidence>
<evidence type="ECO:0000313" key="6">
    <source>
        <dbReference type="Proteomes" id="UP000239872"/>
    </source>
</evidence>
<dbReference type="InterPro" id="IPR016047">
    <property type="entry name" value="M23ase_b-sheet_dom"/>
</dbReference>
<dbReference type="AlphaFoldDB" id="A0A2S7SXT4"/>
<proteinExistence type="predicted"/>
<dbReference type="EMBL" id="PPSL01000002">
    <property type="protein sequence ID" value="PQJ11740.1"/>
    <property type="molecule type" value="Genomic_DNA"/>
</dbReference>
<reference evidence="5 6" key="1">
    <citation type="submission" date="2018-01" db="EMBL/GenBank/DDBJ databases">
        <title>A novel member of the phylum Bacteroidetes isolated from glacier ice.</title>
        <authorList>
            <person name="Liu Q."/>
            <person name="Xin Y.-H."/>
        </authorList>
    </citation>
    <scope>NUCLEOTIDE SEQUENCE [LARGE SCALE GENOMIC DNA]</scope>
    <source>
        <strain evidence="5 6">RB1R16</strain>
    </source>
</reference>
<dbReference type="Gene3D" id="2.70.70.10">
    <property type="entry name" value="Glucose Permease (Domain IIA)"/>
    <property type="match status" value="1"/>
</dbReference>
<protein>
    <recommendedName>
        <fullName evidence="4">M23ase beta-sheet core domain-containing protein</fullName>
    </recommendedName>
</protein>